<dbReference type="InterPro" id="IPR036259">
    <property type="entry name" value="MFS_trans_sf"/>
</dbReference>
<feature type="transmembrane region" description="Helical" evidence="7">
    <location>
        <begin position="176"/>
        <end position="195"/>
    </location>
</feature>
<keyword evidence="3" id="KW-1003">Cell membrane</keyword>
<feature type="transmembrane region" description="Helical" evidence="7">
    <location>
        <begin position="370"/>
        <end position="389"/>
    </location>
</feature>
<evidence type="ECO:0000256" key="7">
    <source>
        <dbReference type="SAM" id="Phobius"/>
    </source>
</evidence>
<dbReference type="AlphaFoldDB" id="A0A6J6L0K6"/>
<organism evidence="9">
    <name type="scientific">freshwater metagenome</name>
    <dbReference type="NCBI Taxonomy" id="449393"/>
    <lineage>
        <taxon>unclassified sequences</taxon>
        <taxon>metagenomes</taxon>
        <taxon>ecological metagenomes</taxon>
    </lineage>
</organism>
<keyword evidence="4 7" id="KW-0812">Transmembrane</keyword>
<evidence type="ECO:0000256" key="6">
    <source>
        <dbReference type="ARBA" id="ARBA00023136"/>
    </source>
</evidence>
<dbReference type="PANTHER" id="PTHR42718:SF46">
    <property type="entry name" value="BLR6921 PROTEIN"/>
    <property type="match status" value="1"/>
</dbReference>
<dbReference type="CDD" id="cd17321">
    <property type="entry name" value="MFS_MMR_MDR_like"/>
    <property type="match status" value="1"/>
</dbReference>
<gene>
    <name evidence="9" type="ORF">UFOPK2166_01053</name>
</gene>
<evidence type="ECO:0000256" key="3">
    <source>
        <dbReference type="ARBA" id="ARBA00022475"/>
    </source>
</evidence>
<comment type="subcellular location">
    <subcellularLocation>
        <location evidence="1">Cell membrane</location>
        <topology evidence="1">Multi-pass membrane protein</topology>
    </subcellularLocation>
</comment>
<evidence type="ECO:0000259" key="8">
    <source>
        <dbReference type="PROSITE" id="PS50850"/>
    </source>
</evidence>
<dbReference type="PROSITE" id="PS50850">
    <property type="entry name" value="MFS"/>
    <property type="match status" value="1"/>
</dbReference>
<feature type="transmembrane region" description="Helical" evidence="7">
    <location>
        <begin position="234"/>
        <end position="255"/>
    </location>
</feature>
<protein>
    <submittedName>
        <fullName evidence="9">Unannotated protein</fullName>
    </submittedName>
</protein>
<dbReference type="Gene3D" id="1.20.1250.20">
    <property type="entry name" value="MFS general substrate transporter like domains"/>
    <property type="match status" value="2"/>
</dbReference>
<proteinExistence type="predicted"/>
<feature type="transmembrane region" description="Helical" evidence="7">
    <location>
        <begin position="466"/>
        <end position="487"/>
    </location>
</feature>
<dbReference type="Pfam" id="PF07690">
    <property type="entry name" value="MFS_1"/>
    <property type="match status" value="2"/>
</dbReference>
<accession>A0A6J6L0K6</accession>
<dbReference type="InterPro" id="IPR011701">
    <property type="entry name" value="MFS"/>
</dbReference>
<dbReference type="PANTHER" id="PTHR42718">
    <property type="entry name" value="MAJOR FACILITATOR SUPERFAMILY MULTIDRUG TRANSPORTER MFSC"/>
    <property type="match status" value="1"/>
</dbReference>
<name>A0A6J6L0K6_9ZZZZ</name>
<feature type="transmembrane region" description="Helical" evidence="7">
    <location>
        <begin position="395"/>
        <end position="421"/>
    </location>
</feature>
<dbReference type="GO" id="GO:0022857">
    <property type="term" value="F:transmembrane transporter activity"/>
    <property type="evidence" value="ECO:0007669"/>
    <property type="project" value="InterPro"/>
</dbReference>
<evidence type="ECO:0000256" key="1">
    <source>
        <dbReference type="ARBA" id="ARBA00004651"/>
    </source>
</evidence>
<dbReference type="SUPFAM" id="SSF103473">
    <property type="entry name" value="MFS general substrate transporter"/>
    <property type="match status" value="2"/>
</dbReference>
<evidence type="ECO:0000313" key="9">
    <source>
        <dbReference type="EMBL" id="CAB4655222.1"/>
    </source>
</evidence>
<feature type="transmembrane region" description="Helical" evidence="7">
    <location>
        <begin position="52"/>
        <end position="74"/>
    </location>
</feature>
<dbReference type="EMBL" id="CAEZWB010000158">
    <property type="protein sequence ID" value="CAB4655222.1"/>
    <property type="molecule type" value="Genomic_DNA"/>
</dbReference>
<feature type="transmembrane region" description="Helical" evidence="7">
    <location>
        <begin position="261"/>
        <end position="283"/>
    </location>
</feature>
<evidence type="ECO:0000256" key="4">
    <source>
        <dbReference type="ARBA" id="ARBA00022692"/>
    </source>
</evidence>
<feature type="transmembrane region" description="Helical" evidence="7">
    <location>
        <begin position="142"/>
        <end position="164"/>
    </location>
</feature>
<feature type="transmembrane region" description="Helical" evidence="7">
    <location>
        <begin position="304"/>
        <end position="325"/>
    </location>
</feature>
<sequence>MKNDEHLPPSQLDETGVIDSGGVDEISVIPWGSLLKRRVTSRVSMTHRKATLGVLLASVFTVSFTITLLVVSLKTVADDLGSTVSIMSWTITAPLLAFGVVGPAFGKAGDLWGHKRMFTYGLFFAGVFALLSAFAWNAPSLIVLRTLSAAAGSATGPSAMAYINRMFRADERVRPLGYWSFVTAGAPVIGVVAGTPLVEIFGWRVIFLVQAPLCVIGALVSMRLLPDTDRQDNVRFDVLGSATLGAGSVLLLLTINRGNSWGWTSPATLVAGASGIAALLWFYQVEKRASAPLIPVKWLRTRNVAFPVVTQGLMNMAYMGSFLLLPQMLENGLGYTPGHIGWLVISRPLVFSLIAPAAGFIVGRMGERNTGMAGAFAILLAMILMYNIDIGTTDWVIALSLALTGFGMGIAAPSLTALLAASVKQSDMGVASAMQQLLSQMGAVLGGALMISVHDITESTGKVSSYSYGLLVGVVATTLAIGTASLVRSADR</sequence>
<evidence type="ECO:0000256" key="2">
    <source>
        <dbReference type="ARBA" id="ARBA00022448"/>
    </source>
</evidence>
<feature type="transmembrane region" description="Helical" evidence="7">
    <location>
        <begin position="86"/>
        <end position="105"/>
    </location>
</feature>
<keyword evidence="2" id="KW-0813">Transport</keyword>
<feature type="transmembrane region" description="Helical" evidence="7">
    <location>
        <begin position="340"/>
        <end position="363"/>
    </location>
</feature>
<evidence type="ECO:0000256" key="5">
    <source>
        <dbReference type="ARBA" id="ARBA00022989"/>
    </source>
</evidence>
<dbReference type="InterPro" id="IPR020846">
    <property type="entry name" value="MFS_dom"/>
</dbReference>
<dbReference type="GO" id="GO:0005886">
    <property type="term" value="C:plasma membrane"/>
    <property type="evidence" value="ECO:0007669"/>
    <property type="project" value="UniProtKB-SubCell"/>
</dbReference>
<keyword evidence="6 7" id="KW-0472">Membrane</keyword>
<feature type="transmembrane region" description="Helical" evidence="7">
    <location>
        <begin position="201"/>
        <end position="222"/>
    </location>
</feature>
<feature type="transmembrane region" description="Helical" evidence="7">
    <location>
        <begin position="117"/>
        <end position="136"/>
    </location>
</feature>
<feature type="domain" description="Major facilitator superfamily (MFS) profile" evidence="8">
    <location>
        <begin position="51"/>
        <end position="492"/>
    </location>
</feature>
<feature type="transmembrane region" description="Helical" evidence="7">
    <location>
        <begin position="433"/>
        <end position="454"/>
    </location>
</feature>
<keyword evidence="5 7" id="KW-1133">Transmembrane helix</keyword>
<reference evidence="9" key="1">
    <citation type="submission" date="2020-05" db="EMBL/GenBank/DDBJ databases">
        <authorList>
            <person name="Chiriac C."/>
            <person name="Salcher M."/>
            <person name="Ghai R."/>
            <person name="Kavagutti S V."/>
        </authorList>
    </citation>
    <scope>NUCLEOTIDE SEQUENCE</scope>
</reference>